<reference evidence="4 5" key="1">
    <citation type="submission" date="2024-04" db="EMBL/GenBank/DDBJ databases">
        <title>Polymorphospora sp. isolated from Baiyangdian Lake in Xiong'an New Area.</title>
        <authorList>
            <person name="Zhang X."/>
            <person name="Liu J."/>
        </authorList>
    </citation>
    <scope>NUCLEOTIDE SEQUENCE [LARGE SCALE GENOMIC DNA]</scope>
    <source>
        <strain evidence="4 5">2-325</strain>
    </source>
</reference>
<dbReference type="GO" id="GO:0016757">
    <property type="term" value="F:glycosyltransferase activity"/>
    <property type="evidence" value="ECO:0007669"/>
    <property type="project" value="UniProtKB-KW"/>
</dbReference>
<dbReference type="Gene3D" id="3.40.50.2020">
    <property type="match status" value="1"/>
</dbReference>
<dbReference type="InterPro" id="IPR029057">
    <property type="entry name" value="PRTase-like"/>
</dbReference>
<evidence type="ECO:0000313" key="5">
    <source>
        <dbReference type="Proteomes" id="UP001582793"/>
    </source>
</evidence>
<dbReference type="Pfam" id="PF00156">
    <property type="entry name" value="Pribosyltran"/>
    <property type="match status" value="1"/>
</dbReference>
<keyword evidence="4" id="KW-0328">Glycosyltransferase</keyword>
<organism evidence="4 5">
    <name type="scientific">Polymorphospora lycopeni</name>
    <dbReference type="NCBI Taxonomy" id="3140240"/>
    <lineage>
        <taxon>Bacteria</taxon>
        <taxon>Bacillati</taxon>
        <taxon>Actinomycetota</taxon>
        <taxon>Actinomycetes</taxon>
        <taxon>Micromonosporales</taxon>
        <taxon>Micromonosporaceae</taxon>
        <taxon>Polymorphospora</taxon>
    </lineage>
</organism>
<dbReference type="CDD" id="cd06223">
    <property type="entry name" value="PRTases_typeI"/>
    <property type="match status" value="1"/>
</dbReference>
<accession>A0ABV5CI16</accession>
<evidence type="ECO:0000259" key="3">
    <source>
        <dbReference type="Pfam" id="PF00156"/>
    </source>
</evidence>
<dbReference type="PANTHER" id="PTHR43864">
    <property type="entry name" value="HYPOXANTHINE/GUANINE PHOSPHORIBOSYLTRANSFERASE"/>
    <property type="match status" value="1"/>
</dbReference>
<protein>
    <submittedName>
        <fullName evidence="4">Phosphoribosyltransferase family protein</fullName>
    </submittedName>
</protein>
<dbReference type="RefSeq" id="WP_375732645.1">
    <property type="nucleotide sequence ID" value="NZ_JBCGDC010000002.1"/>
</dbReference>
<dbReference type="SUPFAM" id="SSF53271">
    <property type="entry name" value="PRTase-like"/>
    <property type="match status" value="1"/>
</dbReference>
<dbReference type="EMBL" id="JBCGDC010000002">
    <property type="protein sequence ID" value="MFB6391634.1"/>
    <property type="molecule type" value="Genomic_DNA"/>
</dbReference>
<dbReference type="InterPro" id="IPR000836">
    <property type="entry name" value="PRTase_dom"/>
</dbReference>
<keyword evidence="2" id="KW-0660">Purine salvage</keyword>
<evidence type="ECO:0000256" key="2">
    <source>
        <dbReference type="ARBA" id="ARBA00022726"/>
    </source>
</evidence>
<sequence length="183" mass="19780">MHADLRKRLVTGFRWLDPGPHSTHLVSDMSGWWHDPEILAGIGPALAGLFPADRPTVVISPEVTGYLVGPLVATAVGAGFLPAVKQAEGRQVAEPVTWAHTPPDYRDRTLRLGVRDRHLGPADRVLVVDDWVATGAQVRAIHEIVDQRGATLIGTAAIVADCPAELARDLDLRTLLQAHHLNS</sequence>
<dbReference type="InterPro" id="IPR050118">
    <property type="entry name" value="Pur/Pyrimidine_PRTase"/>
</dbReference>
<evidence type="ECO:0000256" key="1">
    <source>
        <dbReference type="ARBA" id="ARBA00022679"/>
    </source>
</evidence>
<name>A0ABV5CI16_9ACTN</name>
<gene>
    <name evidence="4" type="ORF">AAFH96_00755</name>
</gene>
<comment type="caution">
    <text evidence="4">The sequence shown here is derived from an EMBL/GenBank/DDBJ whole genome shotgun (WGS) entry which is preliminary data.</text>
</comment>
<dbReference type="Proteomes" id="UP001582793">
    <property type="component" value="Unassembled WGS sequence"/>
</dbReference>
<dbReference type="PANTHER" id="PTHR43864:SF1">
    <property type="entry name" value="XANTHINE PHOSPHORIBOSYLTRANSFERASE"/>
    <property type="match status" value="1"/>
</dbReference>
<keyword evidence="5" id="KW-1185">Reference proteome</keyword>
<feature type="domain" description="Phosphoribosyltransferase" evidence="3">
    <location>
        <begin position="37"/>
        <end position="161"/>
    </location>
</feature>
<proteinExistence type="predicted"/>
<evidence type="ECO:0000313" key="4">
    <source>
        <dbReference type="EMBL" id="MFB6391634.1"/>
    </source>
</evidence>
<keyword evidence="1" id="KW-0808">Transferase</keyword>